<feature type="domain" description="C2H2-type" evidence="13">
    <location>
        <begin position="566"/>
        <end position="593"/>
    </location>
</feature>
<accession>A0AAV4VY99</accession>
<keyword evidence="5 11" id="KW-0863">Zinc-finger</keyword>
<comment type="caution">
    <text evidence="14">The sequence shown here is derived from an EMBL/GenBank/DDBJ whole genome shotgun (WGS) entry which is preliminary data.</text>
</comment>
<evidence type="ECO:0000256" key="1">
    <source>
        <dbReference type="ARBA" id="ARBA00004123"/>
    </source>
</evidence>
<dbReference type="PANTHER" id="PTHR24393:SF15">
    <property type="entry name" value="IP01243P-RELATED"/>
    <property type="match status" value="1"/>
</dbReference>
<reference evidence="14 15" key="1">
    <citation type="submission" date="2021-06" db="EMBL/GenBank/DDBJ databases">
        <title>Caerostris darwini draft genome.</title>
        <authorList>
            <person name="Kono N."/>
            <person name="Arakawa K."/>
        </authorList>
    </citation>
    <scope>NUCLEOTIDE SEQUENCE [LARGE SCALE GENOMIC DNA]</scope>
</reference>
<feature type="domain" description="C2H2-type" evidence="13">
    <location>
        <begin position="301"/>
        <end position="328"/>
    </location>
</feature>
<dbReference type="Pfam" id="PF13909">
    <property type="entry name" value="zf-H2C2_5"/>
    <property type="match status" value="1"/>
</dbReference>
<dbReference type="InterPro" id="IPR013087">
    <property type="entry name" value="Znf_C2H2_type"/>
</dbReference>
<dbReference type="AlphaFoldDB" id="A0AAV4VY99"/>
<feature type="domain" description="C2H2-type" evidence="13">
    <location>
        <begin position="440"/>
        <end position="464"/>
    </location>
</feature>
<dbReference type="GO" id="GO:0005634">
    <property type="term" value="C:nucleus"/>
    <property type="evidence" value="ECO:0007669"/>
    <property type="project" value="UniProtKB-SubCell"/>
</dbReference>
<evidence type="ECO:0000256" key="6">
    <source>
        <dbReference type="ARBA" id="ARBA00022833"/>
    </source>
</evidence>
<dbReference type="PROSITE" id="PS00028">
    <property type="entry name" value="ZINC_FINGER_C2H2_1"/>
    <property type="match status" value="9"/>
</dbReference>
<feature type="domain" description="C2H2-type" evidence="13">
    <location>
        <begin position="480"/>
        <end position="503"/>
    </location>
</feature>
<evidence type="ECO:0000259" key="13">
    <source>
        <dbReference type="PROSITE" id="PS50157"/>
    </source>
</evidence>
<evidence type="ECO:0000256" key="10">
    <source>
        <dbReference type="ARBA" id="ARBA00023242"/>
    </source>
</evidence>
<dbReference type="FunFam" id="3.30.160.60:FF:000145">
    <property type="entry name" value="Zinc finger protein 574"/>
    <property type="match status" value="1"/>
</dbReference>
<dbReference type="SUPFAM" id="SSF57667">
    <property type="entry name" value="beta-beta-alpha zinc fingers"/>
    <property type="match status" value="6"/>
</dbReference>
<keyword evidence="7" id="KW-0805">Transcription regulation</keyword>
<comment type="subcellular location">
    <subcellularLocation>
        <location evidence="1">Nucleus</location>
    </subcellularLocation>
</comment>
<evidence type="ECO:0000256" key="7">
    <source>
        <dbReference type="ARBA" id="ARBA00023015"/>
    </source>
</evidence>
<dbReference type="Pfam" id="PF12874">
    <property type="entry name" value="zf-met"/>
    <property type="match status" value="1"/>
</dbReference>
<feature type="compositionally biased region" description="Polar residues" evidence="12">
    <location>
        <begin position="785"/>
        <end position="798"/>
    </location>
</feature>
<dbReference type="SMART" id="SM00451">
    <property type="entry name" value="ZnF_U1"/>
    <property type="match status" value="3"/>
</dbReference>
<dbReference type="GO" id="GO:0000978">
    <property type="term" value="F:RNA polymerase II cis-regulatory region sequence-specific DNA binding"/>
    <property type="evidence" value="ECO:0007669"/>
    <property type="project" value="TreeGrafter"/>
</dbReference>
<evidence type="ECO:0000256" key="11">
    <source>
        <dbReference type="PROSITE-ProRule" id="PRU00042"/>
    </source>
</evidence>
<gene>
    <name evidence="14" type="primary">Znf629</name>
    <name evidence="14" type="ORF">CDAR_610981</name>
</gene>
<dbReference type="Pfam" id="PF00096">
    <property type="entry name" value="zf-C2H2"/>
    <property type="match status" value="5"/>
</dbReference>
<evidence type="ECO:0000256" key="4">
    <source>
        <dbReference type="ARBA" id="ARBA00022737"/>
    </source>
</evidence>
<keyword evidence="9" id="KW-0804">Transcription</keyword>
<feature type="domain" description="C2H2-type" evidence="13">
    <location>
        <begin position="381"/>
        <end position="404"/>
    </location>
</feature>
<keyword evidence="15" id="KW-1185">Reference proteome</keyword>
<name>A0AAV4VY99_9ARAC</name>
<feature type="domain" description="C2H2-type" evidence="13">
    <location>
        <begin position="412"/>
        <end position="439"/>
    </location>
</feature>
<evidence type="ECO:0000256" key="3">
    <source>
        <dbReference type="ARBA" id="ARBA00022723"/>
    </source>
</evidence>
<dbReference type="GO" id="GO:0001228">
    <property type="term" value="F:DNA-binding transcription activator activity, RNA polymerase II-specific"/>
    <property type="evidence" value="ECO:0007669"/>
    <property type="project" value="TreeGrafter"/>
</dbReference>
<protein>
    <submittedName>
        <fullName evidence="14">Zinc finger protein 629</fullName>
    </submittedName>
</protein>
<dbReference type="PROSITE" id="PS50157">
    <property type="entry name" value="ZINC_FINGER_C2H2_2"/>
    <property type="match status" value="10"/>
</dbReference>
<dbReference type="FunFam" id="3.30.160.60:FF:000624">
    <property type="entry name" value="zinc finger protein 697"/>
    <property type="match status" value="1"/>
</dbReference>
<keyword evidence="8" id="KW-0238">DNA-binding</keyword>
<evidence type="ECO:0000256" key="5">
    <source>
        <dbReference type="ARBA" id="ARBA00022771"/>
    </source>
</evidence>
<dbReference type="Proteomes" id="UP001054837">
    <property type="component" value="Unassembled WGS sequence"/>
</dbReference>
<evidence type="ECO:0000256" key="2">
    <source>
        <dbReference type="ARBA" id="ARBA00006991"/>
    </source>
</evidence>
<organism evidence="14 15">
    <name type="scientific">Caerostris darwini</name>
    <dbReference type="NCBI Taxonomy" id="1538125"/>
    <lineage>
        <taxon>Eukaryota</taxon>
        <taxon>Metazoa</taxon>
        <taxon>Ecdysozoa</taxon>
        <taxon>Arthropoda</taxon>
        <taxon>Chelicerata</taxon>
        <taxon>Arachnida</taxon>
        <taxon>Araneae</taxon>
        <taxon>Araneomorphae</taxon>
        <taxon>Entelegynae</taxon>
        <taxon>Araneoidea</taxon>
        <taxon>Araneidae</taxon>
        <taxon>Caerostris</taxon>
    </lineage>
</organism>
<sequence length="951" mass="108097">MQNLTQNIQCQKIELCLQEKRICLPFTSLIRDGVIVLNLTTSPENKVNIVKKELNIKPVKKEAVLGSNNSKSTANTLHKGKVMDDCILESERLAEKILSEFRLKEAQAKMPTPMVKVKNKPNINVELKETKELESKDTPKLTTSQSRTISLKEKYRNLNKSHNMKVLKRKLNNNSLTKSFLQLKYKLNFPIGNKSLQSNIRISDSSILDYLVSCRFCKQSFKTLKDCDNHSCENSKVLCNQLMYKCELCPLVFKYKNYLDRHMKGHNRNNCKFCNERFTKRKALCKHLKLVHDITEPEKLYNCSFCEKTFTKRMSLIMHLKNHAHGKLLCMKCGFMCTSEQEYSDHGKEHVKDTKYECKLCGKKFVRRQQHDQHMMGHEKHSCVMCDVTFSTKKMLLKHQQTIHGQTVLKKYQCGTCSKSFIRPIHLQIHERIHTGEKPVTCSHCEKSFSTERSLAKHLKTASHLQAVNDGKKVELEKPFLCSTCGATFFQQQSLLRHIEILHIPGNAQKCPHCDYNTKCKANMKRHIERHANIKRYVCEICGITFRALATLKEHALFVHSENRDFACDICQKGFKNKSGLQRHLRIHSELRPYKCHCSRDYKRLSHLKRHMAAAHCMTIRKSSDAKSLEICKIETNKGAAKSKSISQKISKADRNSTFTDEIISLNMPNTAFLSEELFETTFDKNIIVDPLSAGNVENNNGYIYVPTEGIENFIEKNNRDIAADIVSKSPLMPISQSTTVSITQDSVSLDDPELNLSPNYFAFNLSSSPLGPLENITSNLQLQNQNDTPSAQDNINRPRSLPNLSSHSSNVDSLLSFSLSNNELASTFLLDNDLPPSLDHNNPSKQLFGDSNDILSMSTFTTNGDSSILDCTSENFFNISRNSEIWDIPRDSEITSALDGEVASDSCDKISCMSNFPSNSPLPGNLVFNDSLLNYAIDANAFSAEDFAMT</sequence>
<evidence type="ECO:0000313" key="14">
    <source>
        <dbReference type="EMBL" id="GIY75347.1"/>
    </source>
</evidence>
<keyword evidence="3" id="KW-0479">Metal-binding</keyword>
<dbReference type="SMART" id="SM00355">
    <property type="entry name" value="ZnF_C2H2"/>
    <property type="match status" value="13"/>
</dbReference>
<keyword evidence="10" id="KW-0539">Nucleus</keyword>
<feature type="region of interest" description="Disordered" evidence="12">
    <location>
        <begin position="785"/>
        <end position="805"/>
    </location>
</feature>
<evidence type="ECO:0000313" key="15">
    <source>
        <dbReference type="Proteomes" id="UP001054837"/>
    </source>
</evidence>
<keyword evidence="4" id="KW-0677">Repeat</keyword>
<evidence type="ECO:0000256" key="8">
    <source>
        <dbReference type="ARBA" id="ARBA00023125"/>
    </source>
</evidence>
<evidence type="ECO:0000256" key="12">
    <source>
        <dbReference type="SAM" id="MobiDB-lite"/>
    </source>
</evidence>
<dbReference type="InterPro" id="IPR003604">
    <property type="entry name" value="Matrin/U1-like-C_Znf_C2H2"/>
</dbReference>
<keyword evidence="6" id="KW-0862">Zinc</keyword>
<feature type="domain" description="C2H2-type" evidence="13">
    <location>
        <begin position="356"/>
        <end position="378"/>
    </location>
</feature>
<dbReference type="GO" id="GO:0008270">
    <property type="term" value="F:zinc ion binding"/>
    <property type="evidence" value="ECO:0007669"/>
    <property type="project" value="UniProtKB-KW"/>
</dbReference>
<feature type="domain" description="C2H2-type" evidence="13">
    <location>
        <begin position="537"/>
        <end position="565"/>
    </location>
</feature>
<dbReference type="PANTHER" id="PTHR24393">
    <property type="entry name" value="ZINC FINGER PROTEIN"/>
    <property type="match status" value="1"/>
</dbReference>
<dbReference type="InterPro" id="IPR036236">
    <property type="entry name" value="Znf_C2H2_sf"/>
</dbReference>
<dbReference type="EMBL" id="BPLQ01013857">
    <property type="protein sequence ID" value="GIY75347.1"/>
    <property type="molecule type" value="Genomic_DNA"/>
</dbReference>
<dbReference type="Gene3D" id="3.30.160.60">
    <property type="entry name" value="Classic Zinc Finger"/>
    <property type="match status" value="7"/>
</dbReference>
<evidence type="ECO:0000256" key="9">
    <source>
        <dbReference type="ARBA" id="ARBA00023163"/>
    </source>
</evidence>
<dbReference type="FunFam" id="3.30.160.60:FF:000045">
    <property type="entry name" value="ZFP69 zinc finger protein B"/>
    <property type="match status" value="1"/>
</dbReference>
<feature type="domain" description="C2H2-type" evidence="13">
    <location>
        <begin position="244"/>
        <end position="271"/>
    </location>
</feature>
<proteinExistence type="inferred from homology"/>
<comment type="similarity">
    <text evidence="2">Belongs to the krueppel C2H2-type zinc-finger protein family.</text>
</comment>
<feature type="domain" description="C2H2-type" evidence="13">
    <location>
        <begin position="269"/>
        <end position="297"/>
    </location>
</feature>